<sequence length="168" mass="19151">MLYLLDANVLITANNQYYALDAVPEFWDWMLHVAGAGHVKMPRETLAELKGGNAQKDALHAWAARQDVRDALALREDVDADLVRKVIAEGYAPDLRDDEYDLLGQDPFLIAHALRAPQDRVVVSMEVSKPSLARARRKVPDVCKTLNLRCRDTFQFLREMGFRTNWKT</sequence>
<reference evidence="1 2" key="1">
    <citation type="submission" date="2023-07" db="EMBL/GenBank/DDBJ databases">
        <title>Sorghum-associated microbial communities from plants grown in Nebraska, USA.</title>
        <authorList>
            <person name="Schachtman D."/>
        </authorList>
    </citation>
    <scope>NUCLEOTIDE SEQUENCE [LARGE SCALE GENOMIC DNA]</scope>
    <source>
        <strain evidence="1 2">CC60</strain>
    </source>
</reference>
<dbReference type="Proteomes" id="UP001237737">
    <property type="component" value="Unassembled WGS sequence"/>
</dbReference>
<evidence type="ECO:0000313" key="2">
    <source>
        <dbReference type="Proteomes" id="UP001237737"/>
    </source>
</evidence>
<gene>
    <name evidence="1" type="ORF">J2T07_002733</name>
</gene>
<dbReference type="InterPro" id="IPR016541">
    <property type="entry name" value="UCP008505"/>
</dbReference>
<organism evidence="1 2">
    <name type="scientific">Luteibacter jiangsuensis</name>
    <dbReference type="NCBI Taxonomy" id="637577"/>
    <lineage>
        <taxon>Bacteria</taxon>
        <taxon>Pseudomonadati</taxon>
        <taxon>Pseudomonadota</taxon>
        <taxon>Gammaproteobacteria</taxon>
        <taxon>Lysobacterales</taxon>
        <taxon>Rhodanobacteraceae</taxon>
        <taxon>Luteibacter</taxon>
    </lineage>
</organism>
<protein>
    <recommendedName>
        <fullName evidence="3">Nucleic acid-binding protein</fullName>
    </recommendedName>
</protein>
<comment type="caution">
    <text evidence="1">The sequence shown here is derived from an EMBL/GenBank/DDBJ whole genome shotgun (WGS) entry which is preliminary data.</text>
</comment>
<dbReference type="RefSeq" id="WP_306850622.1">
    <property type="nucleotide sequence ID" value="NZ_JAUSSK010000003.1"/>
</dbReference>
<keyword evidence="2" id="KW-1185">Reference proteome</keyword>
<evidence type="ECO:0000313" key="1">
    <source>
        <dbReference type="EMBL" id="MDQ0010543.1"/>
    </source>
</evidence>
<dbReference type="EMBL" id="JAUSSK010000003">
    <property type="protein sequence ID" value="MDQ0010543.1"/>
    <property type="molecule type" value="Genomic_DNA"/>
</dbReference>
<accession>A0ABT9SZW0</accession>
<dbReference type="Pfam" id="PF14367">
    <property type="entry name" value="DUF4411"/>
    <property type="match status" value="1"/>
</dbReference>
<name>A0ABT9SZW0_9GAMM</name>
<evidence type="ECO:0008006" key="3">
    <source>
        <dbReference type="Google" id="ProtNLM"/>
    </source>
</evidence>
<proteinExistence type="predicted"/>